<accession>A0AAD7ZZ35</accession>
<feature type="non-terminal residue" evidence="1">
    <location>
        <position position="117"/>
    </location>
</feature>
<dbReference type="Proteomes" id="UP001233999">
    <property type="component" value="Unassembled WGS sequence"/>
</dbReference>
<feature type="non-terminal residue" evidence="1">
    <location>
        <position position="1"/>
    </location>
</feature>
<name>A0AAD7ZZ35_DIPPU</name>
<reference evidence="1" key="1">
    <citation type="journal article" date="2023" name="IScience">
        <title>Live-bearing cockroach genome reveals convergent evolutionary mechanisms linked to viviparity in insects and beyond.</title>
        <authorList>
            <person name="Fouks B."/>
            <person name="Harrison M.C."/>
            <person name="Mikhailova A.A."/>
            <person name="Marchal E."/>
            <person name="English S."/>
            <person name="Carruthers M."/>
            <person name="Jennings E.C."/>
            <person name="Chiamaka E.L."/>
            <person name="Frigard R.A."/>
            <person name="Pippel M."/>
            <person name="Attardo G.M."/>
            <person name="Benoit J.B."/>
            <person name="Bornberg-Bauer E."/>
            <person name="Tobe S.S."/>
        </authorList>
    </citation>
    <scope>NUCLEOTIDE SEQUENCE</scope>
    <source>
        <strain evidence="1">Stay&amp;Tobe</strain>
    </source>
</reference>
<organism evidence="1 2">
    <name type="scientific">Diploptera punctata</name>
    <name type="common">Pacific beetle cockroach</name>
    <dbReference type="NCBI Taxonomy" id="6984"/>
    <lineage>
        <taxon>Eukaryota</taxon>
        <taxon>Metazoa</taxon>
        <taxon>Ecdysozoa</taxon>
        <taxon>Arthropoda</taxon>
        <taxon>Hexapoda</taxon>
        <taxon>Insecta</taxon>
        <taxon>Pterygota</taxon>
        <taxon>Neoptera</taxon>
        <taxon>Polyneoptera</taxon>
        <taxon>Dictyoptera</taxon>
        <taxon>Blattodea</taxon>
        <taxon>Blaberoidea</taxon>
        <taxon>Blaberidae</taxon>
        <taxon>Diplopterinae</taxon>
        <taxon>Diploptera</taxon>
    </lineage>
</organism>
<evidence type="ECO:0000313" key="1">
    <source>
        <dbReference type="EMBL" id="KAJ9589402.1"/>
    </source>
</evidence>
<reference evidence="1" key="2">
    <citation type="submission" date="2023-05" db="EMBL/GenBank/DDBJ databases">
        <authorList>
            <person name="Fouks B."/>
        </authorList>
    </citation>
    <scope>NUCLEOTIDE SEQUENCE</scope>
    <source>
        <strain evidence="1">Stay&amp;Tobe</strain>
        <tissue evidence="1">Testes</tissue>
    </source>
</reference>
<proteinExistence type="predicted"/>
<protein>
    <submittedName>
        <fullName evidence="1">Uncharacterized protein</fullName>
    </submittedName>
</protein>
<keyword evidence="2" id="KW-1185">Reference proteome</keyword>
<gene>
    <name evidence="1" type="ORF">L9F63_017381</name>
</gene>
<evidence type="ECO:0000313" key="2">
    <source>
        <dbReference type="Proteomes" id="UP001233999"/>
    </source>
</evidence>
<dbReference type="AlphaFoldDB" id="A0AAD7ZZ35"/>
<sequence>SGPLGHKTLKFRLYEGYSTLVRFDIAEMLSAFLQNRQTLRRFISLSLEMTNISVFNKTEFAYNSEYEVFPNPVCLLNIMSPKVKIIMPPEGLILGTASNVHCTKGLLLAVSAVEVFT</sequence>
<comment type="caution">
    <text evidence="1">The sequence shown here is derived from an EMBL/GenBank/DDBJ whole genome shotgun (WGS) entry which is preliminary data.</text>
</comment>
<dbReference type="EMBL" id="JASPKZ010004942">
    <property type="protein sequence ID" value="KAJ9589402.1"/>
    <property type="molecule type" value="Genomic_DNA"/>
</dbReference>